<dbReference type="RefSeq" id="WP_143101669.1">
    <property type="nucleotide sequence ID" value="NZ_FOAP01000030.1"/>
</dbReference>
<dbReference type="EMBL" id="FOAP01000030">
    <property type="protein sequence ID" value="SEN07269.1"/>
    <property type="molecule type" value="Genomic_DNA"/>
</dbReference>
<keyword evidence="2" id="KW-1185">Reference proteome</keyword>
<dbReference type="AlphaFoldDB" id="A0A1H8DJ13"/>
<dbReference type="OrthoDB" id="9923302at2"/>
<name>A0A1H8DJ13_STIAU</name>
<gene>
    <name evidence="1" type="ORF">SAMN05444354_1307</name>
</gene>
<evidence type="ECO:0000313" key="2">
    <source>
        <dbReference type="Proteomes" id="UP000182719"/>
    </source>
</evidence>
<organism evidence="1 2">
    <name type="scientific">Stigmatella aurantiaca</name>
    <dbReference type="NCBI Taxonomy" id="41"/>
    <lineage>
        <taxon>Bacteria</taxon>
        <taxon>Pseudomonadati</taxon>
        <taxon>Myxococcota</taxon>
        <taxon>Myxococcia</taxon>
        <taxon>Myxococcales</taxon>
        <taxon>Cystobacterineae</taxon>
        <taxon>Archangiaceae</taxon>
        <taxon>Stigmatella</taxon>
    </lineage>
</organism>
<reference evidence="2" key="1">
    <citation type="submission" date="2016-10" db="EMBL/GenBank/DDBJ databases">
        <authorList>
            <person name="Varghese N."/>
            <person name="Submissions S."/>
        </authorList>
    </citation>
    <scope>NUCLEOTIDE SEQUENCE [LARGE SCALE GENOMIC DNA]</scope>
    <source>
        <strain evidence="2">DSM 17044</strain>
    </source>
</reference>
<protein>
    <submittedName>
        <fullName evidence="1">Uncharacterized protein</fullName>
    </submittedName>
</protein>
<evidence type="ECO:0000313" key="1">
    <source>
        <dbReference type="EMBL" id="SEN07269.1"/>
    </source>
</evidence>
<dbReference type="Proteomes" id="UP000182719">
    <property type="component" value="Unassembled WGS sequence"/>
</dbReference>
<proteinExistence type="predicted"/>
<sequence length="169" mass="18872">MGLLESWMFRKWPRPTQPASLTLELAVLRLGALSLGSPAQELADRLGPPASYSLMRKRGWWLYPELGLAFEAKDGQLIYLALVAAHPEASLLQGFEARFRPFSGLVRLPRGTERLSSLQEPVFRELFGEPVDAVREPGESVVTFRAGSVDVEPEFLPTGRLKHLALFRT</sequence>
<accession>A0A1H8DJ13</accession>